<dbReference type="InterPro" id="IPR006679">
    <property type="entry name" value="Adenine_deam"/>
</dbReference>
<evidence type="ECO:0000256" key="5">
    <source>
        <dbReference type="ARBA" id="ARBA00047720"/>
    </source>
</evidence>
<dbReference type="PANTHER" id="PTHR11113">
    <property type="entry name" value="N-ACETYLGLUCOSAMINE-6-PHOSPHATE DEACETYLASE"/>
    <property type="match status" value="1"/>
</dbReference>
<evidence type="ECO:0000256" key="3">
    <source>
        <dbReference type="ARBA" id="ARBA00022801"/>
    </source>
</evidence>
<accession>A0A938X8V9</accession>
<proteinExistence type="inferred from homology"/>
<evidence type="ECO:0000313" key="10">
    <source>
        <dbReference type="Proteomes" id="UP000774750"/>
    </source>
</evidence>
<gene>
    <name evidence="6 9" type="primary">ade</name>
    <name evidence="9" type="ORF">H6A12_10830</name>
</gene>
<sequence>MTQPRGQSIMAALGQFKADLVLKNAQVLNVFTGEFMTRDVAICRDRIIGIGSYSGLREYNLSGKYIVPGFIDTHTHIESSMTTPQRFCREVLSRGTTTVIADPHEIANVCGHDGLSFMLDEAENAVVNLYYMLPSCVPTTELDSAGVTLDAQSLSKYMHHKAVLGLGEMMNVPGVIRCQSDVYQKLSMFRSMVIDGHAPMLHGNALQTYCLAGMMTDHESTSGEEAAEKIRAGLAVLIREGSGAKNLDAIAEILIDGRMNTSRVAFCTDDKHIDDIRREGHIDYHIKRCIELGMEPAKAYTIASHYAAQIYGLTHLGAVAAGYQADLVVLNDLENVSIEMVFHKGKTARVWLEEPICEEIPKPLLNTVHLPHIKKNMLRLPVTKAEVPVILPVAHEIKTERADEAVRTQNGVFVPDSVHQKVAVVERHRATGKVGLGIIRGFMKKGAIASTVGHDSHNITVIGTNDDDMMMAIHALHLCGGGYVIVCDGKILAGISLPVGGLMSDKPTQDLQKEQETFLKAAREIGIPEEYDPYQTLSFLPLSVLPKLRVTTSGLFDAVKNMELTY</sequence>
<dbReference type="CDD" id="cd01295">
    <property type="entry name" value="AdeC"/>
    <property type="match status" value="1"/>
</dbReference>
<comment type="similarity">
    <text evidence="1 6">Belongs to the metallo-dependent hydrolases superfamily. Adenine deaminase family.</text>
</comment>
<feature type="domain" description="Adenine deaminase C-terminal" evidence="8">
    <location>
        <begin position="397"/>
        <end position="560"/>
    </location>
</feature>
<evidence type="ECO:0000259" key="8">
    <source>
        <dbReference type="Pfam" id="PF13382"/>
    </source>
</evidence>
<evidence type="ECO:0000313" key="9">
    <source>
        <dbReference type="EMBL" id="MBM6921644.1"/>
    </source>
</evidence>
<feature type="domain" description="Amidohydrolase-related" evidence="7">
    <location>
        <begin position="65"/>
        <end position="347"/>
    </location>
</feature>
<evidence type="ECO:0000256" key="6">
    <source>
        <dbReference type="HAMAP-Rule" id="MF_01518"/>
    </source>
</evidence>
<dbReference type="SUPFAM" id="SSF51338">
    <property type="entry name" value="Composite domain of metallo-dependent hydrolases"/>
    <property type="match status" value="1"/>
</dbReference>
<keyword evidence="3 6" id="KW-0378">Hydrolase</keyword>
<dbReference type="Pfam" id="PF01979">
    <property type="entry name" value="Amidohydro_1"/>
    <property type="match status" value="1"/>
</dbReference>
<keyword evidence="10" id="KW-1185">Reference proteome</keyword>
<name>A0A938X8V9_9FIRM</name>
<dbReference type="NCBIfam" id="TIGR01178">
    <property type="entry name" value="ade"/>
    <property type="match status" value="1"/>
</dbReference>
<dbReference type="InterPro" id="IPR006680">
    <property type="entry name" value="Amidohydro-rel"/>
</dbReference>
<evidence type="ECO:0000256" key="4">
    <source>
        <dbReference type="ARBA" id="ARBA00023211"/>
    </source>
</evidence>
<comment type="cofactor">
    <cofactor evidence="6">
        <name>Mn(2+)</name>
        <dbReference type="ChEBI" id="CHEBI:29035"/>
    </cofactor>
</comment>
<dbReference type="InterPro" id="IPR011059">
    <property type="entry name" value="Metal-dep_hydrolase_composite"/>
</dbReference>
<dbReference type="Gene3D" id="2.30.40.10">
    <property type="entry name" value="Urease, subunit C, domain 1"/>
    <property type="match status" value="1"/>
</dbReference>
<dbReference type="EC" id="3.5.4.2" evidence="2 6"/>
<dbReference type="Pfam" id="PF13382">
    <property type="entry name" value="Adenine_deam_C"/>
    <property type="match status" value="1"/>
</dbReference>
<dbReference type="GO" id="GO:0006146">
    <property type="term" value="P:adenine catabolic process"/>
    <property type="evidence" value="ECO:0007669"/>
    <property type="project" value="InterPro"/>
</dbReference>
<dbReference type="AlphaFoldDB" id="A0A938X8V9"/>
<dbReference type="PANTHER" id="PTHR11113:SF2">
    <property type="entry name" value="ADENINE DEAMINASE"/>
    <property type="match status" value="1"/>
</dbReference>
<reference evidence="9" key="2">
    <citation type="journal article" date="2021" name="Sci. Rep.">
        <title>The distribution of antibiotic resistance genes in chicken gut microbiota commensals.</title>
        <authorList>
            <person name="Juricova H."/>
            <person name="Matiasovicova J."/>
            <person name="Kubasova T."/>
            <person name="Cejkova D."/>
            <person name="Rychlik I."/>
        </authorList>
    </citation>
    <scope>NUCLEOTIDE SEQUENCE</scope>
    <source>
        <strain evidence="9">An559</strain>
    </source>
</reference>
<protein>
    <recommendedName>
        <fullName evidence="2 6">Adenine deaminase</fullName>
        <shortName evidence="6">Adenase</shortName>
        <shortName evidence="6">Adenine aminase</shortName>
        <ecNumber evidence="2 6">3.5.4.2</ecNumber>
    </recommendedName>
</protein>
<dbReference type="InterPro" id="IPR032466">
    <property type="entry name" value="Metal_Hydrolase"/>
</dbReference>
<dbReference type="HAMAP" id="MF_01518">
    <property type="entry name" value="Adenine_deamin"/>
    <property type="match status" value="1"/>
</dbReference>
<dbReference type="InterPro" id="IPR026912">
    <property type="entry name" value="Adenine_deam_C"/>
</dbReference>
<dbReference type="Proteomes" id="UP000774750">
    <property type="component" value="Unassembled WGS sequence"/>
</dbReference>
<comment type="caution">
    <text evidence="9">The sequence shown here is derived from an EMBL/GenBank/DDBJ whole genome shotgun (WGS) entry which is preliminary data.</text>
</comment>
<dbReference type="EMBL" id="JACJKY010000021">
    <property type="protein sequence ID" value="MBM6921644.1"/>
    <property type="molecule type" value="Genomic_DNA"/>
</dbReference>
<dbReference type="GO" id="GO:0000034">
    <property type="term" value="F:adenine deaminase activity"/>
    <property type="evidence" value="ECO:0007669"/>
    <property type="project" value="UniProtKB-UniRule"/>
</dbReference>
<evidence type="ECO:0000256" key="2">
    <source>
        <dbReference type="ARBA" id="ARBA00012782"/>
    </source>
</evidence>
<reference evidence="9" key="1">
    <citation type="submission" date="2020-08" db="EMBL/GenBank/DDBJ databases">
        <authorList>
            <person name="Cejkova D."/>
            <person name="Kubasova T."/>
            <person name="Jahodarova E."/>
            <person name="Rychlik I."/>
        </authorList>
    </citation>
    <scope>NUCLEOTIDE SEQUENCE</scope>
    <source>
        <strain evidence="9">An559</strain>
    </source>
</reference>
<comment type="catalytic activity">
    <reaction evidence="5 6">
        <text>adenine + H2O + H(+) = hypoxanthine + NH4(+)</text>
        <dbReference type="Rhea" id="RHEA:23688"/>
        <dbReference type="ChEBI" id="CHEBI:15377"/>
        <dbReference type="ChEBI" id="CHEBI:15378"/>
        <dbReference type="ChEBI" id="CHEBI:16708"/>
        <dbReference type="ChEBI" id="CHEBI:17368"/>
        <dbReference type="ChEBI" id="CHEBI:28938"/>
        <dbReference type="EC" id="3.5.4.2"/>
    </reaction>
</comment>
<keyword evidence="4 6" id="KW-0464">Manganese</keyword>
<dbReference type="SUPFAM" id="SSF51556">
    <property type="entry name" value="Metallo-dependent hydrolases"/>
    <property type="match status" value="1"/>
</dbReference>
<organism evidence="9 10">
    <name type="scientific">Merdimmobilis hominis</name>
    <dbReference type="NCBI Taxonomy" id="2897707"/>
    <lineage>
        <taxon>Bacteria</taxon>
        <taxon>Bacillati</taxon>
        <taxon>Bacillota</taxon>
        <taxon>Clostridia</taxon>
        <taxon>Eubacteriales</taxon>
        <taxon>Oscillospiraceae</taxon>
        <taxon>Merdimmobilis</taxon>
    </lineage>
</organism>
<dbReference type="Gene3D" id="3.20.20.140">
    <property type="entry name" value="Metal-dependent hydrolases"/>
    <property type="match status" value="1"/>
</dbReference>
<evidence type="ECO:0000256" key="1">
    <source>
        <dbReference type="ARBA" id="ARBA00006773"/>
    </source>
</evidence>
<evidence type="ECO:0000259" key="7">
    <source>
        <dbReference type="Pfam" id="PF01979"/>
    </source>
</evidence>